<organism evidence="1 2">
    <name type="scientific">Grifola frondosa</name>
    <name type="common">Maitake</name>
    <name type="synonym">Polyporus frondosus</name>
    <dbReference type="NCBI Taxonomy" id="5627"/>
    <lineage>
        <taxon>Eukaryota</taxon>
        <taxon>Fungi</taxon>
        <taxon>Dikarya</taxon>
        <taxon>Basidiomycota</taxon>
        <taxon>Agaricomycotina</taxon>
        <taxon>Agaricomycetes</taxon>
        <taxon>Polyporales</taxon>
        <taxon>Grifolaceae</taxon>
        <taxon>Grifola</taxon>
    </lineage>
</organism>
<protein>
    <submittedName>
        <fullName evidence="1">Uncharacterized protein</fullName>
    </submittedName>
</protein>
<keyword evidence="2" id="KW-1185">Reference proteome</keyword>
<proteinExistence type="predicted"/>
<sequence length="140" mass="15698">MSYLKMIFTDDFAVWERNSELHGHPLLEMTPTDGIAVVNLSRLTGTVSTLPTALYLCCQLDIELVKGIPRGDIQETLAIDDVERCLAGKTLLMRASTQTAWDNCKIRGLERHFGMKQVLRLDSVQHIRRCIFEGRHAGGG</sequence>
<name>A0A1C7MGG3_GRIFR</name>
<dbReference type="STRING" id="5627.A0A1C7MGG3"/>
<evidence type="ECO:0000313" key="2">
    <source>
        <dbReference type="Proteomes" id="UP000092993"/>
    </source>
</evidence>
<evidence type="ECO:0000313" key="1">
    <source>
        <dbReference type="EMBL" id="OBZ75920.1"/>
    </source>
</evidence>
<accession>A0A1C7MGG3</accession>
<dbReference type="EMBL" id="LUGG01000004">
    <property type="protein sequence ID" value="OBZ75920.1"/>
    <property type="molecule type" value="Genomic_DNA"/>
</dbReference>
<reference evidence="1 2" key="1">
    <citation type="submission" date="2016-03" db="EMBL/GenBank/DDBJ databases">
        <title>Whole genome sequencing of Grifola frondosa 9006-11.</title>
        <authorList>
            <person name="Min B."/>
            <person name="Park H."/>
            <person name="Kim J.-G."/>
            <person name="Cho H."/>
            <person name="Oh Y.-L."/>
            <person name="Kong W.-S."/>
            <person name="Choi I.-G."/>
        </authorList>
    </citation>
    <scope>NUCLEOTIDE SEQUENCE [LARGE SCALE GENOMIC DNA]</scope>
    <source>
        <strain evidence="1 2">9006-11</strain>
    </source>
</reference>
<comment type="caution">
    <text evidence="1">The sequence shown here is derived from an EMBL/GenBank/DDBJ whole genome shotgun (WGS) entry which is preliminary data.</text>
</comment>
<dbReference type="OrthoDB" id="3036049at2759"/>
<dbReference type="Proteomes" id="UP000092993">
    <property type="component" value="Unassembled WGS sequence"/>
</dbReference>
<gene>
    <name evidence="1" type="ORF">A0H81_04752</name>
</gene>
<dbReference type="AlphaFoldDB" id="A0A1C7MGG3"/>